<keyword evidence="2" id="KW-1185">Reference proteome</keyword>
<organism evidence="1 2">
    <name type="scientific">Pseudomonas asplenii</name>
    <dbReference type="NCBI Taxonomy" id="53407"/>
    <lineage>
        <taxon>Bacteria</taxon>
        <taxon>Pseudomonadati</taxon>
        <taxon>Pseudomonadota</taxon>
        <taxon>Gammaproteobacteria</taxon>
        <taxon>Pseudomonadales</taxon>
        <taxon>Pseudomonadaceae</taxon>
        <taxon>Pseudomonas</taxon>
    </lineage>
</organism>
<dbReference type="STRING" id="50340.PF66_01576"/>
<dbReference type="EMBL" id="JSYZ01000004">
    <property type="protein sequence ID" value="KPA91993.1"/>
    <property type="molecule type" value="Genomic_DNA"/>
</dbReference>
<gene>
    <name evidence="1" type="ORF">PF66_01576</name>
</gene>
<dbReference type="Proteomes" id="UP000037931">
    <property type="component" value="Unassembled WGS sequence"/>
</dbReference>
<name>A0A0N0VKG2_9PSED</name>
<accession>A0A0N0VKG2</accession>
<reference evidence="1 2" key="1">
    <citation type="journal article" date="2015" name="PLoS ONE">
        <title>Rice-Infecting Pseudomonas Genomes Are Highly Accessorized and Harbor Multiple Putative Virulence Mechanisms to Cause Sheath Brown Rot.</title>
        <authorList>
            <person name="Quibod I.L."/>
            <person name="Grande G."/>
            <person name="Oreiro E.G."/>
            <person name="Borja F.N."/>
            <person name="Dossa G.S."/>
            <person name="Mauleon R."/>
            <person name="Cruz C.V."/>
            <person name="Oliva R."/>
        </authorList>
    </citation>
    <scope>NUCLEOTIDE SEQUENCE [LARGE SCALE GENOMIC DNA]</scope>
    <source>
        <strain evidence="1 2">IRRI 6609</strain>
    </source>
</reference>
<proteinExistence type="predicted"/>
<protein>
    <submittedName>
        <fullName evidence="1">Uncharacterized protein</fullName>
    </submittedName>
</protein>
<comment type="caution">
    <text evidence="1">The sequence shown here is derived from an EMBL/GenBank/DDBJ whole genome shotgun (WGS) entry which is preliminary data.</text>
</comment>
<dbReference type="AlphaFoldDB" id="A0A0N0VKG2"/>
<evidence type="ECO:0000313" key="1">
    <source>
        <dbReference type="EMBL" id="KPA91993.1"/>
    </source>
</evidence>
<evidence type="ECO:0000313" key="2">
    <source>
        <dbReference type="Proteomes" id="UP000037931"/>
    </source>
</evidence>
<sequence>MAQEGFHASAQVVNLDKRSLEVSARAWGREPIAELICEYAILSPALFQRNFRSYANDSRCVTSCSPYQWPVPIYSLMYQHEQLEALAGPLSAQQCAGHFPGFPCWPVAIISQTAFQVTGELLRKKYGVGTRFCVRDTQLSAEKLMGADSVLKFSVEITPDPANSCWVRSRVSVYHGDERVVYLLSQLELVLAT</sequence>
<dbReference type="PATRIC" id="fig|50340.43.peg.4733"/>